<gene>
    <name evidence="1" type="ordered locus">Swit_4962</name>
</gene>
<organism evidence="1 2">
    <name type="scientific">Rhizorhabdus wittichii (strain DSM 6014 / CCUG 31198 / JCM 15750 / NBRC 105917 / EY 4224 / RW1)</name>
    <name type="common">Sphingomonas wittichii</name>
    <dbReference type="NCBI Taxonomy" id="392499"/>
    <lineage>
        <taxon>Bacteria</taxon>
        <taxon>Pseudomonadati</taxon>
        <taxon>Pseudomonadota</taxon>
        <taxon>Alphaproteobacteria</taxon>
        <taxon>Sphingomonadales</taxon>
        <taxon>Sphingomonadaceae</taxon>
        <taxon>Rhizorhabdus</taxon>
    </lineage>
</organism>
<dbReference type="Gene3D" id="1.10.10.10">
    <property type="entry name" value="Winged helix-like DNA-binding domain superfamily/Winged helix DNA-binding domain"/>
    <property type="match status" value="1"/>
</dbReference>
<evidence type="ECO:0000313" key="1">
    <source>
        <dbReference type="EMBL" id="ABQ71579.1"/>
    </source>
</evidence>
<evidence type="ECO:0000313" key="2">
    <source>
        <dbReference type="Proteomes" id="UP000001989"/>
    </source>
</evidence>
<dbReference type="Proteomes" id="UP000001989">
    <property type="component" value="Plasmid pSWIT02"/>
</dbReference>
<dbReference type="InterPro" id="IPR036390">
    <property type="entry name" value="WH_DNA-bd_sf"/>
</dbReference>
<name>A0A9J9HH55_RHIWR</name>
<geneLocation type="plasmid" evidence="1 2">
    <name>pSWIT02</name>
</geneLocation>
<dbReference type="EMBL" id="CP000701">
    <property type="protein sequence ID" value="ABQ71579.1"/>
    <property type="molecule type" value="Genomic_DNA"/>
</dbReference>
<dbReference type="SUPFAM" id="SSF46785">
    <property type="entry name" value="Winged helix' DNA-binding domain"/>
    <property type="match status" value="1"/>
</dbReference>
<dbReference type="KEGG" id="swi:Swit_4962"/>
<protein>
    <submittedName>
        <fullName evidence="1">Uncharacterized protein</fullName>
    </submittedName>
</protein>
<dbReference type="AlphaFoldDB" id="A0A9J9HH55"/>
<keyword evidence="2" id="KW-1185">Reference proteome</keyword>
<keyword evidence="1" id="KW-0614">Plasmid</keyword>
<proteinExistence type="predicted"/>
<dbReference type="InterPro" id="IPR036388">
    <property type="entry name" value="WH-like_DNA-bd_sf"/>
</dbReference>
<reference evidence="1 2" key="1">
    <citation type="journal article" date="2010" name="J. Bacteriol.">
        <title>Genome sequence of the dioxin-mineralizing bacterium Sphingomonas wittichii RW1.</title>
        <authorList>
            <person name="Miller T.R."/>
            <person name="Delcher A.L."/>
            <person name="Salzberg S.L."/>
            <person name="Saunders E."/>
            <person name="Detter J.C."/>
            <person name="Halden R.U."/>
        </authorList>
    </citation>
    <scope>NUCLEOTIDE SEQUENCE [LARGE SCALE GENOMIC DNA]</scope>
    <source>
        <strain evidence="2">DSM 6014 / CCUG 31198 / JCM 15750 / NBRC 105917 / EY 4224 / RW1</strain>
    </source>
</reference>
<sequence length="241" mass="25672">MTTSAVLEAPPAPPTIPAAESTAALARRECNEAIDSGSDTAVDVAVNFTLHCAELCLQANPTDPQLRAWHELLRDIAVGLDRGQPELATRLRALAARVHEAVRIATRNPIGVIADRPPARQVLEAIYALGDGSEQSTVRERTGQSQSHFSNMLSLLKGYGLVHSSTSRTSGRNRCLALTDDGRSLLLAARRDGKLPAEIPEPLPEALPRLARSGAVGAGYQPPFPVRAVIHSAGARHLVRA</sequence>
<accession>A0A9J9HH55</accession>